<comment type="caution">
    <text evidence="4">The sequence shown here is derived from an EMBL/GenBank/DDBJ whole genome shotgun (WGS) entry which is preliminary data.</text>
</comment>
<keyword evidence="5" id="KW-1185">Reference proteome</keyword>
<dbReference type="Pfam" id="PF13102">
    <property type="entry name" value="Phage_int_SAM_5"/>
    <property type="match status" value="1"/>
</dbReference>
<dbReference type="InterPro" id="IPR025269">
    <property type="entry name" value="SAM-like_dom"/>
</dbReference>
<evidence type="ECO:0000259" key="3">
    <source>
        <dbReference type="Pfam" id="PF17293"/>
    </source>
</evidence>
<dbReference type="InterPro" id="IPR010998">
    <property type="entry name" value="Integrase_recombinase_N"/>
</dbReference>
<dbReference type="InterPro" id="IPR035386">
    <property type="entry name" value="Arm-DNA-bind_5"/>
</dbReference>
<dbReference type="Proteomes" id="UP001261624">
    <property type="component" value="Unassembled WGS sequence"/>
</dbReference>
<proteinExistence type="predicted"/>
<reference evidence="4 5" key="1">
    <citation type="submission" date="2023-09" db="EMBL/GenBank/DDBJ databases">
        <authorList>
            <person name="Rey-Velasco X."/>
        </authorList>
    </citation>
    <scope>NUCLEOTIDE SEQUENCE [LARGE SCALE GENOMIC DNA]</scope>
    <source>
        <strain evidence="4 5">F188</strain>
    </source>
</reference>
<keyword evidence="1" id="KW-0238">DNA-binding</keyword>
<dbReference type="Gene3D" id="1.10.150.130">
    <property type="match status" value="1"/>
</dbReference>
<protein>
    <submittedName>
        <fullName evidence="4">Site-specific integrase</fullName>
    </submittedName>
</protein>
<dbReference type="EMBL" id="JAVRHM010000001">
    <property type="protein sequence ID" value="MDT0688324.1"/>
    <property type="molecule type" value="Genomic_DNA"/>
</dbReference>
<dbReference type="SUPFAM" id="SSF56349">
    <property type="entry name" value="DNA breaking-rejoining enzymes"/>
    <property type="match status" value="1"/>
</dbReference>
<gene>
    <name evidence="4" type="ORF">RM549_00890</name>
</gene>
<name>A0ABU3DX66_9FLAO</name>
<sequence>MRTSQTFSISFFVRKKKEQSDLALLYTRITVNGKSLEISLKRTIPLDKWNQPANKLKGNSIESRQMNKKIDETRTLLYEAYDRLVKEDQVVTAQGVKVRYLKSDEQHLTLIYLISYHKEKMEKVLKYGTMKNYNTTETYLKEYLKKRLKVPDIYLKQINYQFTLGFENFLRALPKLHNNGVMKHMERFKKLMRLAEDLDWIEKNPTKRFKLHFDQVDMVYLSKPELDKIKNEIFENAVLSINRDIFVFACYTGLAYADVKALNKRHLNNIPQIAHRKKKSTLGKN</sequence>
<feature type="domain" description="Phage integrase SAM-like" evidence="2">
    <location>
        <begin position="110"/>
        <end position="210"/>
    </location>
</feature>
<evidence type="ECO:0000256" key="1">
    <source>
        <dbReference type="ARBA" id="ARBA00023125"/>
    </source>
</evidence>
<dbReference type="RefSeq" id="WP_311679754.1">
    <property type="nucleotide sequence ID" value="NZ_JAVRHM010000001.1"/>
</dbReference>
<organism evidence="4 5">
    <name type="scientific">Autumnicola patrickiae</name>
    <dbReference type="NCBI Taxonomy" id="3075591"/>
    <lineage>
        <taxon>Bacteria</taxon>
        <taxon>Pseudomonadati</taxon>
        <taxon>Bacteroidota</taxon>
        <taxon>Flavobacteriia</taxon>
        <taxon>Flavobacteriales</taxon>
        <taxon>Flavobacteriaceae</taxon>
        <taxon>Autumnicola</taxon>
    </lineage>
</organism>
<dbReference type="Pfam" id="PF17293">
    <property type="entry name" value="Arm-DNA-bind_5"/>
    <property type="match status" value="1"/>
</dbReference>
<evidence type="ECO:0000313" key="5">
    <source>
        <dbReference type="Proteomes" id="UP001261624"/>
    </source>
</evidence>
<dbReference type="InterPro" id="IPR011010">
    <property type="entry name" value="DNA_brk_join_enz"/>
</dbReference>
<feature type="domain" description="Arm DNA-binding" evidence="3">
    <location>
        <begin position="11"/>
        <end position="94"/>
    </location>
</feature>
<evidence type="ECO:0000259" key="2">
    <source>
        <dbReference type="Pfam" id="PF13102"/>
    </source>
</evidence>
<evidence type="ECO:0000313" key="4">
    <source>
        <dbReference type="EMBL" id="MDT0688324.1"/>
    </source>
</evidence>
<accession>A0ABU3DX66</accession>